<dbReference type="InterPro" id="IPR051201">
    <property type="entry name" value="Chloro_Bact_Ser_Proteases"/>
</dbReference>
<dbReference type="InterPro" id="IPR001940">
    <property type="entry name" value="Peptidase_S1C"/>
</dbReference>
<proteinExistence type="predicted"/>
<dbReference type="PANTHER" id="PTHR43343">
    <property type="entry name" value="PEPTIDASE S12"/>
    <property type="match status" value="1"/>
</dbReference>
<keyword evidence="2" id="KW-0378">Hydrolase</keyword>
<protein>
    <submittedName>
        <fullName evidence="3">Serine protease</fullName>
    </submittedName>
</protein>
<dbReference type="EMBL" id="CP101717">
    <property type="protein sequence ID" value="WLD58365.1"/>
    <property type="molecule type" value="Genomic_DNA"/>
</dbReference>
<dbReference type="RefSeq" id="WP_304995651.1">
    <property type="nucleotide sequence ID" value="NZ_CP101717.1"/>
</dbReference>
<organism evidence="3">
    <name type="scientific">Salinispirillum sp. LH 10-3-1</name>
    <dbReference type="NCBI Taxonomy" id="2952525"/>
    <lineage>
        <taxon>Bacteria</taxon>
        <taxon>Pseudomonadati</taxon>
        <taxon>Pseudomonadota</taxon>
        <taxon>Gammaproteobacteria</taxon>
        <taxon>Oceanospirillales</taxon>
        <taxon>Saccharospirillaceae</taxon>
        <taxon>Salinispirillum</taxon>
    </lineage>
</organism>
<sequence length="491" mass="54200">MTLRVAMRWALWCSLFITLLLAPVSAQQSVKGLQRFPLLQPGVVVQGELDVSRGGNVEQRYRIHLPEDVVALQARILSADVDLDLALYRPNGELVALSEEMTALETLTVFRQDNADLNGGQYLLDVLYQYNDAPTGRAHLPFELVFDVADTTPRATLVPGQPHHDRLQQTTGMLHYYRIDVPKETEALRIDVFDTVSDLDIFLFPRKASPDIYSSPLFAATVRPQERLVVTERDEPALVMGMTYYLVVVDQVERLRDVGYGVHVSLDGSPPSFLQQGRDVPAPRDDLERALLATVEVMTTHSSGSGTFISAQGHILTNYHVVEGYLNDDAPIVIGMSLDHRLPSQEMFHAEVLAVAPERDMALLRVTEGVYSESMASFLPLPYVQLNQEDSLRIGDPLTVIGYPAVGGRWARGTISLTRGYVSGFEADDFGTVIKTDSEFSQGNSGGSALDGQLRLVGIPTETVGQGSGKLGYVYPVLAMPEEWRILLSEQ</sequence>
<dbReference type="InterPro" id="IPR009003">
    <property type="entry name" value="Peptidase_S1_PA"/>
</dbReference>
<evidence type="ECO:0000313" key="3">
    <source>
        <dbReference type="EMBL" id="WLD58365.1"/>
    </source>
</evidence>
<accession>A0AB38YHP6</accession>
<evidence type="ECO:0000256" key="2">
    <source>
        <dbReference type="ARBA" id="ARBA00022801"/>
    </source>
</evidence>
<dbReference type="PANTHER" id="PTHR43343:SF3">
    <property type="entry name" value="PROTEASE DO-LIKE 8, CHLOROPLASTIC"/>
    <property type="match status" value="1"/>
</dbReference>
<name>A0AB38YHP6_9GAMM</name>
<keyword evidence="1 3" id="KW-0645">Protease</keyword>
<dbReference type="PRINTS" id="PR00834">
    <property type="entry name" value="PROTEASES2C"/>
</dbReference>
<gene>
    <name evidence="3" type="ORF">NFC81_00890</name>
</gene>
<dbReference type="Gene3D" id="2.40.10.120">
    <property type="match status" value="1"/>
</dbReference>
<dbReference type="AlphaFoldDB" id="A0AB38YHP6"/>
<dbReference type="Pfam" id="PF13365">
    <property type="entry name" value="Trypsin_2"/>
    <property type="match status" value="1"/>
</dbReference>
<dbReference type="GO" id="GO:0004252">
    <property type="term" value="F:serine-type endopeptidase activity"/>
    <property type="evidence" value="ECO:0007669"/>
    <property type="project" value="InterPro"/>
</dbReference>
<evidence type="ECO:0000256" key="1">
    <source>
        <dbReference type="ARBA" id="ARBA00022670"/>
    </source>
</evidence>
<dbReference type="SUPFAM" id="SSF50494">
    <property type="entry name" value="Trypsin-like serine proteases"/>
    <property type="match status" value="1"/>
</dbReference>
<dbReference type="GO" id="GO:0006508">
    <property type="term" value="P:proteolysis"/>
    <property type="evidence" value="ECO:0007669"/>
    <property type="project" value="UniProtKB-KW"/>
</dbReference>
<reference evidence="3" key="1">
    <citation type="submission" date="2022-07" db="EMBL/GenBank/DDBJ databases">
        <title>Complete genome sequence of Salinispirillum sp. LH10-3-1 capable of multiple carbohydrate inversion isolated from a soda lake.</title>
        <authorList>
            <person name="Liu J."/>
            <person name="Zhai Y."/>
            <person name="Zhang H."/>
            <person name="Yang H."/>
            <person name="Qu J."/>
            <person name="Li J."/>
        </authorList>
    </citation>
    <scope>NUCLEOTIDE SEQUENCE</scope>
    <source>
        <strain evidence="3">LH 10-3-1</strain>
    </source>
</reference>